<organism evidence="1 2">
    <name type="scientific">Desertifilum tharense IPPAS B-1220</name>
    <dbReference type="NCBI Taxonomy" id="1781255"/>
    <lineage>
        <taxon>Bacteria</taxon>
        <taxon>Bacillati</taxon>
        <taxon>Cyanobacteriota</taxon>
        <taxon>Cyanophyceae</taxon>
        <taxon>Desertifilales</taxon>
        <taxon>Desertifilaceae</taxon>
        <taxon>Desertifilum</taxon>
    </lineage>
</organism>
<reference evidence="1 2" key="1">
    <citation type="journal article" date="2016" name="Genome Announc.">
        <title>Draft Genome Sequence of the Thermotolerant Cyanobacterium Desertifilum sp. IPPAS B-1220.</title>
        <authorList>
            <person name="Mironov K.S."/>
            <person name="Sinetova M.A."/>
            <person name="Bolatkhan K."/>
            <person name="Zayadan B.K."/>
            <person name="Ustinova V.V."/>
            <person name="Kupriyanova E.V."/>
            <person name="Skrypnik A.N."/>
            <person name="Gogoleva N.E."/>
            <person name="Gogolev Y.V."/>
            <person name="Los D.A."/>
        </authorList>
    </citation>
    <scope>NUCLEOTIDE SEQUENCE [LARGE SCALE GENOMIC DNA]</scope>
    <source>
        <strain evidence="1 2">IPPAS B-1220</strain>
    </source>
</reference>
<gene>
    <name evidence="1" type="ORF">BH720_009010</name>
</gene>
<evidence type="ECO:0000313" key="1">
    <source>
        <dbReference type="EMBL" id="XPM65705.1"/>
    </source>
</evidence>
<dbReference type="Proteomes" id="UP000095472">
    <property type="component" value="Chromosome"/>
</dbReference>
<accession>A0ACD5GXI2</accession>
<dbReference type="EMBL" id="CP182909">
    <property type="protein sequence ID" value="XPM65705.1"/>
    <property type="molecule type" value="Genomic_DNA"/>
</dbReference>
<protein>
    <submittedName>
        <fullName evidence="1">Uncharacterized protein</fullName>
    </submittedName>
</protein>
<evidence type="ECO:0000313" key="2">
    <source>
        <dbReference type="Proteomes" id="UP000095472"/>
    </source>
</evidence>
<name>A0ACD5GXI2_9CYAN</name>
<keyword evidence="2" id="KW-1185">Reference proteome</keyword>
<proteinExistence type="predicted"/>
<sequence length="56" mass="6605">MKFHELYRNFTNSAGSPIYLTHLCQKTYQSVDRFLLGKNPKALKTQNPHLRVDARR</sequence>